<evidence type="ECO:0000313" key="3">
    <source>
        <dbReference type="Proteomes" id="UP001158576"/>
    </source>
</evidence>
<reference evidence="2 3" key="1">
    <citation type="submission" date="2021-04" db="EMBL/GenBank/DDBJ databases">
        <authorList>
            <person name="Bliznina A."/>
        </authorList>
    </citation>
    <scope>NUCLEOTIDE SEQUENCE [LARGE SCALE GENOMIC DNA]</scope>
</reference>
<name>A0ABN7RQM4_OIKDI</name>
<dbReference type="Gene3D" id="2.120.10.80">
    <property type="entry name" value="Kelch-type beta propeller"/>
    <property type="match status" value="1"/>
</dbReference>
<gene>
    <name evidence="2" type="ORF">OKIOD_LOCUS909</name>
</gene>
<sequence>MRLSVSFLLASSSAQSCDDFTLGQRCQSACNGDFYRCQDSCDNGDFTCVTRCEAESLDCQSACPCGANCPQGCSTSETCGGNKFCSYTSIMVLNPKQHFRDQALAINTLDDSVSEVVFDYKFLDLEDACSVIFRGESYFLGGYQRTRQVAKIGGEGCEVEVLDDRLSVDHQDGVFGSCSVFDDQVALCFAVENEESKTCFAWEPGMRQTQLPTANESHDWAEMVNFRGSLFTKYSWFFNQEETISDPEIRCHGKSEILDVGSKKWTNGTDFPISPLRGHMMTADDQFVYVLAGKTIGGGAALIPSAYKYDVSSGIWSEIGSLIQRSSWLNSVTQFNSSWYAGYCALEKATLDENGMIDSEIILPDNNNCYMELYYATFVEIPAGKCQA</sequence>
<accession>A0ABN7RQM4</accession>
<evidence type="ECO:0000313" key="2">
    <source>
        <dbReference type="EMBL" id="CAG5079748.1"/>
    </source>
</evidence>
<keyword evidence="1" id="KW-0732">Signal</keyword>
<dbReference type="SUPFAM" id="SSF117281">
    <property type="entry name" value="Kelch motif"/>
    <property type="match status" value="1"/>
</dbReference>
<dbReference type="PROSITE" id="PS51257">
    <property type="entry name" value="PROKAR_LIPOPROTEIN"/>
    <property type="match status" value="1"/>
</dbReference>
<evidence type="ECO:0000256" key="1">
    <source>
        <dbReference type="SAM" id="SignalP"/>
    </source>
</evidence>
<dbReference type="Proteomes" id="UP001158576">
    <property type="component" value="Chromosome PAR"/>
</dbReference>
<dbReference type="EMBL" id="OU015568">
    <property type="protein sequence ID" value="CAG5079748.1"/>
    <property type="molecule type" value="Genomic_DNA"/>
</dbReference>
<dbReference type="InterPro" id="IPR015915">
    <property type="entry name" value="Kelch-typ_b-propeller"/>
</dbReference>
<feature type="chain" id="PRO_5045469431" evidence="1">
    <location>
        <begin position="17"/>
        <end position="388"/>
    </location>
</feature>
<feature type="signal peptide" evidence="1">
    <location>
        <begin position="1"/>
        <end position="16"/>
    </location>
</feature>
<organism evidence="2 3">
    <name type="scientific">Oikopleura dioica</name>
    <name type="common">Tunicate</name>
    <dbReference type="NCBI Taxonomy" id="34765"/>
    <lineage>
        <taxon>Eukaryota</taxon>
        <taxon>Metazoa</taxon>
        <taxon>Chordata</taxon>
        <taxon>Tunicata</taxon>
        <taxon>Appendicularia</taxon>
        <taxon>Copelata</taxon>
        <taxon>Oikopleuridae</taxon>
        <taxon>Oikopleura</taxon>
    </lineage>
</organism>
<protein>
    <submittedName>
        <fullName evidence="2">Oidioi.mRNA.OKI2018_I69.PAR.g9351.t1.cds</fullName>
    </submittedName>
</protein>
<proteinExistence type="predicted"/>
<keyword evidence="3" id="KW-1185">Reference proteome</keyword>